<comment type="similarity">
    <text evidence="8 9">Belongs to the TRAP transporter small permease family.</text>
</comment>
<dbReference type="EMBL" id="FNCY01000002">
    <property type="protein sequence ID" value="SDG88945.1"/>
    <property type="molecule type" value="Genomic_DNA"/>
</dbReference>
<keyword evidence="6 9" id="KW-1133">Transmembrane helix</keyword>
<feature type="transmembrane region" description="Helical" evidence="9">
    <location>
        <begin position="12"/>
        <end position="39"/>
    </location>
</feature>
<dbReference type="GO" id="GO:0015740">
    <property type="term" value="P:C4-dicarboxylate transport"/>
    <property type="evidence" value="ECO:0007669"/>
    <property type="project" value="TreeGrafter"/>
</dbReference>
<evidence type="ECO:0000259" key="10">
    <source>
        <dbReference type="Pfam" id="PF04290"/>
    </source>
</evidence>
<organism evidence="11 12">
    <name type="scientific">Propionivibrio dicarboxylicus</name>
    <dbReference type="NCBI Taxonomy" id="83767"/>
    <lineage>
        <taxon>Bacteria</taxon>
        <taxon>Pseudomonadati</taxon>
        <taxon>Pseudomonadota</taxon>
        <taxon>Betaproteobacteria</taxon>
        <taxon>Rhodocyclales</taxon>
        <taxon>Rhodocyclaceae</taxon>
        <taxon>Propionivibrio</taxon>
    </lineage>
</organism>
<evidence type="ECO:0000256" key="6">
    <source>
        <dbReference type="ARBA" id="ARBA00022989"/>
    </source>
</evidence>
<evidence type="ECO:0000256" key="7">
    <source>
        <dbReference type="ARBA" id="ARBA00023136"/>
    </source>
</evidence>
<dbReference type="OrthoDB" id="9791324at2"/>
<dbReference type="PANTHER" id="PTHR35011">
    <property type="entry name" value="2,3-DIKETO-L-GULONATE TRAP TRANSPORTER SMALL PERMEASE PROTEIN YIAM"/>
    <property type="match status" value="1"/>
</dbReference>
<gene>
    <name evidence="11" type="ORF">SAMN05660652_00832</name>
</gene>
<evidence type="ECO:0000313" key="12">
    <source>
        <dbReference type="Proteomes" id="UP000198607"/>
    </source>
</evidence>
<sequence>MKDFLHAVRSGFYRLLEVILVISMVVMFVLVFLNVMLRIFFNTGIDFAEEIPRFAFIWMTFVGAVIGMNKHTHLGVDMVVAALPVFGRKVCWGISQVIMTVCSLYMLYGTWMQHEIIASNASPVLQLSMLWVYGVSYLTGTAITIICLSNIVRLLLGQVDESELIDVQEEGMEEAHEIEKEMAEHASHGGNKA</sequence>
<keyword evidence="2 9" id="KW-0813">Transport</keyword>
<feature type="transmembrane region" description="Helical" evidence="9">
    <location>
        <begin position="131"/>
        <end position="156"/>
    </location>
</feature>
<dbReference type="InterPro" id="IPR055348">
    <property type="entry name" value="DctQ"/>
</dbReference>
<keyword evidence="12" id="KW-1185">Reference proteome</keyword>
<evidence type="ECO:0000256" key="3">
    <source>
        <dbReference type="ARBA" id="ARBA00022475"/>
    </source>
</evidence>
<feature type="transmembrane region" description="Helical" evidence="9">
    <location>
        <begin position="90"/>
        <end position="111"/>
    </location>
</feature>
<comment type="subunit">
    <text evidence="9">The complex comprises the extracytoplasmic solute receptor protein and the two transmembrane proteins.</text>
</comment>
<name>A0A1G7XXN6_9RHOO</name>
<evidence type="ECO:0000256" key="2">
    <source>
        <dbReference type="ARBA" id="ARBA00022448"/>
    </source>
</evidence>
<accession>A0A1G7XXN6</accession>
<dbReference type="RefSeq" id="WP_091934087.1">
    <property type="nucleotide sequence ID" value="NZ_FNCY01000002.1"/>
</dbReference>
<keyword evidence="5 9" id="KW-0812">Transmembrane</keyword>
<evidence type="ECO:0000256" key="8">
    <source>
        <dbReference type="ARBA" id="ARBA00038436"/>
    </source>
</evidence>
<evidence type="ECO:0000256" key="4">
    <source>
        <dbReference type="ARBA" id="ARBA00022519"/>
    </source>
</evidence>
<dbReference type="GO" id="GO:0005886">
    <property type="term" value="C:plasma membrane"/>
    <property type="evidence" value="ECO:0007669"/>
    <property type="project" value="UniProtKB-SubCell"/>
</dbReference>
<evidence type="ECO:0000256" key="9">
    <source>
        <dbReference type="RuleBase" id="RU369079"/>
    </source>
</evidence>
<dbReference type="STRING" id="83767.SAMN05660652_00832"/>
<keyword evidence="3" id="KW-1003">Cell membrane</keyword>
<comment type="subcellular location">
    <subcellularLocation>
        <location evidence="1 9">Cell inner membrane</location>
        <topology evidence="1 9">Multi-pass membrane protein</topology>
    </subcellularLocation>
</comment>
<protein>
    <recommendedName>
        <fullName evidence="9">TRAP transporter small permease protein</fullName>
    </recommendedName>
</protein>
<evidence type="ECO:0000313" key="11">
    <source>
        <dbReference type="EMBL" id="SDG88945.1"/>
    </source>
</evidence>
<reference evidence="11 12" key="1">
    <citation type="submission" date="2016-10" db="EMBL/GenBank/DDBJ databases">
        <authorList>
            <person name="de Groot N.N."/>
        </authorList>
    </citation>
    <scope>NUCLEOTIDE SEQUENCE [LARGE SCALE GENOMIC DNA]</scope>
    <source>
        <strain evidence="11 12">DSM 5885</strain>
    </source>
</reference>
<keyword evidence="7 9" id="KW-0472">Membrane</keyword>
<evidence type="ECO:0000256" key="5">
    <source>
        <dbReference type="ARBA" id="ARBA00022692"/>
    </source>
</evidence>
<dbReference type="PANTHER" id="PTHR35011:SF2">
    <property type="entry name" value="2,3-DIKETO-L-GULONATE TRAP TRANSPORTER SMALL PERMEASE PROTEIN YIAM"/>
    <property type="match status" value="1"/>
</dbReference>
<feature type="domain" description="Tripartite ATP-independent periplasmic transporters DctQ component" evidence="10">
    <location>
        <begin position="27"/>
        <end position="155"/>
    </location>
</feature>
<evidence type="ECO:0000256" key="1">
    <source>
        <dbReference type="ARBA" id="ARBA00004429"/>
    </source>
</evidence>
<proteinExistence type="inferred from homology"/>
<dbReference type="GO" id="GO:0022857">
    <property type="term" value="F:transmembrane transporter activity"/>
    <property type="evidence" value="ECO:0007669"/>
    <property type="project" value="UniProtKB-UniRule"/>
</dbReference>
<dbReference type="InterPro" id="IPR007387">
    <property type="entry name" value="TRAP_DctQ"/>
</dbReference>
<keyword evidence="4 9" id="KW-0997">Cell inner membrane</keyword>
<feature type="transmembrane region" description="Helical" evidence="9">
    <location>
        <begin position="51"/>
        <end position="69"/>
    </location>
</feature>
<comment type="function">
    <text evidence="9">Part of the tripartite ATP-independent periplasmic (TRAP) transport system.</text>
</comment>
<dbReference type="AlphaFoldDB" id="A0A1G7XXN6"/>
<dbReference type="Pfam" id="PF04290">
    <property type="entry name" value="DctQ"/>
    <property type="match status" value="1"/>
</dbReference>
<dbReference type="Proteomes" id="UP000198607">
    <property type="component" value="Unassembled WGS sequence"/>
</dbReference>